<proteinExistence type="predicted"/>
<evidence type="ECO:0000313" key="2">
    <source>
        <dbReference type="Proteomes" id="UP000267430"/>
    </source>
</evidence>
<evidence type="ECO:0000313" key="1">
    <source>
        <dbReference type="EMBL" id="RUQ27141.1"/>
    </source>
</evidence>
<sequence>MSKYFHDINNYGKDVDDILVSPFESIQMLHDRSYLQSMYHELTLEEQILLSEYDLKLIKNAKNMVKHIEKVYDFSLSSESTEEWWWHLDKIADGTIPFGVSSLAHGKVI</sequence>
<reference evidence="1 2" key="1">
    <citation type="submission" date="2018-12" db="EMBL/GenBank/DDBJ databases">
        <title>Bacillus chawlae sp. nov., Bacillus glennii sp. nov., and Bacillus saganii sp. nov. Isolated from the Vehicle Assembly Building at Kennedy Space Center where the Viking Spacecraft were Assembled.</title>
        <authorList>
            <person name="Seuylemezian A."/>
            <person name="Vaishampayan P."/>
        </authorList>
    </citation>
    <scope>NUCLEOTIDE SEQUENCE [LARGE SCALE GENOMIC DNA]</scope>
    <source>
        <strain evidence="1 2">L5</strain>
    </source>
</reference>
<comment type="caution">
    <text evidence="1">The sequence shown here is derived from an EMBL/GenBank/DDBJ whole genome shotgun (WGS) entry which is preliminary data.</text>
</comment>
<protein>
    <submittedName>
        <fullName evidence="1">Uncharacterized protein</fullName>
    </submittedName>
</protein>
<gene>
    <name evidence="1" type="ORF">ELQ35_17485</name>
</gene>
<accession>A0A3S0W3W4</accession>
<dbReference type="RefSeq" id="WP_126866471.1">
    <property type="nucleotide sequence ID" value="NZ_JAUSTX010000009.1"/>
</dbReference>
<dbReference type="AlphaFoldDB" id="A0A3S0W3W4"/>
<dbReference type="OrthoDB" id="2607569at2"/>
<organism evidence="1 2">
    <name type="scientific">Peribacillus cavernae</name>
    <dbReference type="NCBI Taxonomy" id="1674310"/>
    <lineage>
        <taxon>Bacteria</taxon>
        <taxon>Bacillati</taxon>
        <taxon>Bacillota</taxon>
        <taxon>Bacilli</taxon>
        <taxon>Bacillales</taxon>
        <taxon>Bacillaceae</taxon>
        <taxon>Peribacillus</taxon>
    </lineage>
</organism>
<dbReference type="Proteomes" id="UP000267430">
    <property type="component" value="Unassembled WGS sequence"/>
</dbReference>
<keyword evidence="2" id="KW-1185">Reference proteome</keyword>
<name>A0A3S0W3W4_9BACI</name>
<dbReference type="EMBL" id="RYZZ01000030">
    <property type="protein sequence ID" value="RUQ27141.1"/>
    <property type="molecule type" value="Genomic_DNA"/>
</dbReference>